<name>E9GW83_DAPPU</name>
<dbReference type="InParanoid" id="E9GW83"/>
<reference evidence="1 2" key="1">
    <citation type="journal article" date="2011" name="Science">
        <title>The ecoresponsive genome of Daphnia pulex.</title>
        <authorList>
            <person name="Colbourne J.K."/>
            <person name="Pfrender M.E."/>
            <person name="Gilbert D."/>
            <person name="Thomas W.K."/>
            <person name="Tucker A."/>
            <person name="Oakley T.H."/>
            <person name="Tokishita S."/>
            <person name="Aerts A."/>
            <person name="Arnold G.J."/>
            <person name="Basu M.K."/>
            <person name="Bauer D.J."/>
            <person name="Caceres C.E."/>
            <person name="Carmel L."/>
            <person name="Casola C."/>
            <person name="Choi J.H."/>
            <person name="Detter J.C."/>
            <person name="Dong Q."/>
            <person name="Dusheyko S."/>
            <person name="Eads B.D."/>
            <person name="Frohlich T."/>
            <person name="Geiler-Samerotte K.A."/>
            <person name="Gerlach D."/>
            <person name="Hatcher P."/>
            <person name="Jogdeo S."/>
            <person name="Krijgsveld J."/>
            <person name="Kriventseva E.V."/>
            <person name="Kultz D."/>
            <person name="Laforsch C."/>
            <person name="Lindquist E."/>
            <person name="Lopez J."/>
            <person name="Manak J.R."/>
            <person name="Muller J."/>
            <person name="Pangilinan J."/>
            <person name="Patwardhan R.P."/>
            <person name="Pitluck S."/>
            <person name="Pritham E.J."/>
            <person name="Rechtsteiner A."/>
            <person name="Rho M."/>
            <person name="Rogozin I.B."/>
            <person name="Sakarya O."/>
            <person name="Salamov A."/>
            <person name="Schaack S."/>
            <person name="Shapiro H."/>
            <person name="Shiga Y."/>
            <person name="Skalitzky C."/>
            <person name="Smith Z."/>
            <person name="Souvorov A."/>
            <person name="Sung W."/>
            <person name="Tang Z."/>
            <person name="Tsuchiya D."/>
            <person name="Tu H."/>
            <person name="Vos H."/>
            <person name="Wang M."/>
            <person name="Wolf Y.I."/>
            <person name="Yamagata H."/>
            <person name="Yamada T."/>
            <person name="Ye Y."/>
            <person name="Shaw J.R."/>
            <person name="Andrews J."/>
            <person name="Crease T.J."/>
            <person name="Tang H."/>
            <person name="Lucas S.M."/>
            <person name="Robertson H.M."/>
            <person name="Bork P."/>
            <person name="Koonin E.V."/>
            <person name="Zdobnov E.M."/>
            <person name="Grigoriev I.V."/>
            <person name="Lynch M."/>
            <person name="Boore J.L."/>
        </authorList>
    </citation>
    <scope>NUCLEOTIDE SEQUENCE [LARGE SCALE GENOMIC DNA]</scope>
</reference>
<proteinExistence type="predicted"/>
<dbReference type="Proteomes" id="UP000000305">
    <property type="component" value="Unassembled WGS sequence"/>
</dbReference>
<gene>
    <name evidence="1" type="ORF">DAPPUDRAFT_249242</name>
</gene>
<dbReference type="EMBL" id="GL732569">
    <property type="protein sequence ID" value="EFX76303.1"/>
    <property type="molecule type" value="Genomic_DNA"/>
</dbReference>
<protein>
    <submittedName>
        <fullName evidence="1">Uncharacterized protein</fullName>
    </submittedName>
</protein>
<organism evidence="1 2">
    <name type="scientific">Daphnia pulex</name>
    <name type="common">Water flea</name>
    <dbReference type="NCBI Taxonomy" id="6669"/>
    <lineage>
        <taxon>Eukaryota</taxon>
        <taxon>Metazoa</taxon>
        <taxon>Ecdysozoa</taxon>
        <taxon>Arthropoda</taxon>
        <taxon>Crustacea</taxon>
        <taxon>Branchiopoda</taxon>
        <taxon>Diplostraca</taxon>
        <taxon>Cladocera</taxon>
        <taxon>Anomopoda</taxon>
        <taxon>Daphniidae</taxon>
        <taxon>Daphnia</taxon>
    </lineage>
</organism>
<sequence>MAEPLLRARDIKFIRRRITSRLQVHRRNQAPSPSFDLMPSFLVDTGGTLFYLQQGSLDSGTIYVDWPMTDCYLSISCHLRRQRTPKRQKPVGQQQQQSRNAAIRYALSLPDIYSAAIRFFQQSLGDERPTTDQAMPPFKVKNCQEIYFETTN</sequence>
<evidence type="ECO:0000313" key="2">
    <source>
        <dbReference type="Proteomes" id="UP000000305"/>
    </source>
</evidence>
<keyword evidence="2" id="KW-1185">Reference proteome</keyword>
<accession>E9GW83</accession>
<dbReference type="HOGENOM" id="CLU_1724165_0_0_1"/>
<dbReference type="KEGG" id="dpx:DAPPUDRAFT_249242"/>
<dbReference type="AlphaFoldDB" id="E9GW83"/>
<evidence type="ECO:0000313" key="1">
    <source>
        <dbReference type="EMBL" id="EFX76303.1"/>
    </source>
</evidence>